<feature type="transmembrane region" description="Helical" evidence="2">
    <location>
        <begin position="122"/>
        <end position="138"/>
    </location>
</feature>
<feature type="region of interest" description="Disordered" evidence="1">
    <location>
        <begin position="385"/>
        <end position="461"/>
    </location>
</feature>
<evidence type="ECO:0000313" key="3">
    <source>
        <dbReference type="EMBL" id="CAE0502507.1"/>
    </source>
</evidence>
<protein>
    <submittedName>
        <fullName evidence="3">Uncharacterized protein</fullName>
    </submittedName>
</protein>
<feature type="compositionally biased region" description="Polar residues" evidence="1">
    <location>
        <begin position="530"/>
        <end position="542"/>
    </location>
</feature>
<evidence type="ECO:0000313" key="4">
    <source>
        <dbReference type="EMBL" id="CAE0502508.1"/>
    </source>
</evidence>
<sequence length="788" mass="85810">MAENGESSEDVNTQTAFAVIAGVAAIFVALVVLVFYFMRDKTMTKEILDVQRRFDAFKAELQTEQQKKMFKYSKGIQEFLKQYKKPILQSAFDLQSRLTNQVKNNFLYSFLQERGGERDKNYALYNFSFVFAEFLGWLEVIRQEMVFVTGDDDTPLLASLIDGIKFQLTGETPIQGTPPPGQADNPEFEAHSKIFQLYAGELRSIGSVMINTDADGNKSILNADEFQRLMTVKAPPETGGNEAAYIDWARSRERLFQDMMLPLFDHLRHMAKLPKGEAPIRRLAIFQVLLCKLIDLIDNAIPWDSGPKYDPMEEVQYITRDFRLTPLVACLNSFQRSWLASQMFMETAEKMIADELWDDHMEGRDPVWRKLCFCGFREDIAHLPQDERDKKPGMWPGACPPKLCRSRQPHVDPKTGRNMDRSTSFFASNHRSTRERDREPDKKDKDGGGGGGLSSILPIGRRNPSLGARVLAGMPGATGSGKLSVPVSTLPAASPPVPPVKVPDDASGELKKGGGGTGKPGKGDMEVLPKSSSLERLQQSKLQPPPHTPTSSDADSLNNSTPSSSQLHQQPMRFATGDGFQAITIKGAGLPPIQAPPPAPPHLPTNPALHPNAQPQLSSSQPSLGPQPAAVASPAAVHLQTHSSHPQGGSNQPPLPPHLSQGHLSSSPAGGALLAGTGIASSAALQRPPPPPRPTHPLQAATLAQHTQQQQQQHENWGLPQSSIQLPNTASPFHVANTGRIPAIRKWGTQNRMAGMGSPGSNRVSPVQGSQAGAPQAPSSHGSRPSNS</sequence>
<keyword evidence="2" id="KW-0472">Membrane</keyword>
<accession>A0A6S8N6J9</accession>
<feature type="compositionally biased region" description="Basic and acidic residues" evidence="1">
    <location>
        <begin position="409"/>
        <end position="420"/>
    </location>
</feature>
<dbReference type="EMBL" id="HBIP01029098">
    <property type="protein sequence ID" value="CAE0502507.1"/>
    <property type="molecule type" value="Transcribed_RNA"/>
</dbReference>
<feature type="compositionally biased region" description="Basic and acidic residues" evidence="1">
    <location>
        <begin position="432"/>
        <end position="447"/>
    </location>
</feature>
<evidence type="ECO:0000313" key="5">
    <source>
        <dbReference type="EMBL" id="CAE0502513.1"/>
    </source>
</evidence>
<feature type="transmembrane region" description="Helical" evidence="2">
    <location>
        <begin position="16"/>
        <end position="38"/>
    </location>
</feature>
<name>A0A6S8N6J9_DUNTE</name>
<feature type="compositionally biased region" description="Polar residues" evidence="1">
    <location>
        <begin position="640"/>
        <end position="652"/>
    </location>
</feature>
<feature type="compositionally biased region" description="Low complexity" evidence="1">
    <location>
        <begin position="696"/>
        <end position="714"/>
    </location>
</feature>
<feature type="compositionally biased region" description="Low complexity" evidence="1">
    <location>
        <begin position="662"/>
        <end position="686"/>
    </location>
</feature>
<dbReference type="EMBL" id="HBIP01029104">
    <property type="protein sequence ID" value="CAE0502513.1"/>
    <property type="molecule type" value="Transcribed_RNA"/>
</dbReference>
<evidence type="ECO:0000256" key="1">
    <source>
        <dbReference type="SAM" id="MobiDB-lite"/>
    </source>
</evidence>
<feature type="region of interest" description="Disordered" evidence="1">
    <location>
        <begin position="482"/>
        <end position="788"/>
    </location>
</feature>
<proteinExistence type="predicted"/>
<evidence type="ECO:0000256" key="2">
    <source>
        <dbReference type="SAM" id="Phobius"/>
    </source>
</evidence>
<organism evidence="3">
    <name type="scientific">Dunaliella tertiolecta</name>
    <name type="common">Green alga</name>
    <dbReference type="NCBI Taxonomy" id="3047"/>
    <lineage>
        <taxon>Eukaryota</taxon>
        <taxon>Viridiplantae</taxon>
        <taxon>Chlorophyta</taxon>
        <taxon>core chlorophytes</taxon>
        <taxon>Chlorophyceae</taxon>
        <taxon>CS clade</taxon>
        <taxon>Chlamydomonadales</taxon>
        <taxon>Dunaliellaceae</taxon>
        <taxon>Dunaliella</taxon>
    </lineage>
</organism>
<feature type="compositionally biased region" description="Polar residues" evidence="1">
    <location>
        <begin position="719"/>
        <end position="731"/>
    </location>
</feature>
<feature type="compositionally biased region" description="Polar residues" evidence="1">
    <location>
        <begin position="759"/>
        <end position="788"/>
    </location>
</feature>
<gene>
    <name evidence="3" type="ORF">DTER00134_LOCUS17580</name>
    <name evidence="4" type="ORF">DTER00134_LOCUS17581</name>
    <name evidence="5" type="ORF">DTER00134_LOCUS17586</name>
</gene>
<keyword evidence="2" id="KW-0812">Transmembrane</keyword>
<feature type="compositionally biased region" description="Polar residues" evidence="1">
    <location>
        <begin position="549"/>
        <end position="569"/>
    </location>
</feature>
<feature type="compositionally biased region" description="Low complexity" evidence="1">
    <location>
        <begin position="605"/>
        <end position="637"/>
    </location>
</feature>
<feature type="compositionally biased region" description="Basic and acidic residues" evidence="1">
    <location>
        <begin position="502"/>
        <end position="512"/>
    </location>
</feature>
<keyword evidence="2" id="KW-1133">Transmembrane helix</keyword>
<feature type="compositionally biased region" description="Polar residues" evidence="1">
    <location>
        <begin position="421"/>
        <end position="430"/>
    </location>
</feature>
<feature type="compositionally biased region" description="Pro residues" evidence="1">
    <location>
        <begin position="593"/>
        <end position="604"/>
    </location>
</feature>
<dbReference type="EMBL" id="HBIP01029099">
    <property type="protein sequence ID" value="CAE0502508.1"/>
    <property type="molecule type" value="Transcribed_RNA"/>
</dbReference>
<reference evidence="3" key="1">
    <citation type="submission" date="2021-01" db="EMBL/GenBank/DDBJ databases">
        <authorList>
            <person name="Corre E."/>
            <person name="Pelletier E."/>
            <person name="Niang G."/>
            <person name="Scheremetjew M."/>
            <person name="Finn R."/>
            <person name="Kale V."/>
            <person name="Holt S."/>
            <person name="Cochrane G."/>
            <person name="Meng A."/>
            <person name="Brown T."/>
            <person name="Cohen L."/>
        </authorList>
    </citation>
    <scope>NUCLEOTIDE SEQUENCE</scope>
    <source>
        <strain evidence="3">CCMP1320</strain>
    </source>
</reference>
<dbReference type="AlphaFoldDB" id="A0A6S8N6J9"/>